<keyword evidence="2" id="KW-1185">Reference proteome</keyword>
<proteinExistence type="predicted"/>
<evidence type="ECO:0000313" key="1">
    <source>
        <dbReference type="EMBL" id="TKK87377.1"/>
    </source>
</evidence>
<dbReference type="AlphaFoldDB" id="A0A4U3MHD7"/>
<dbReference type="RefSeq" id="WP_137248213.1">
    <property type="nucleotide sequence ID" value="NZ_SZQA01000016.1"/>
</dbReference>
<dbReference type="OrthoDB" id="4034585at2"/>
<dbReference type="Proteomes" id="UP000308705">
    <property type="component" value="Unassembled WGS sequence"/>
</dbReference>
<reference evidence="1 2" key="1">
    <citation type="submission" date="2019-04" db="EMBL/GenBank/DDBJ databases">
        <title>Herbidospora sp. NEAU-GS14.nov., a novel actinomycete isolated from soil.</title>
        <authorList>
            <person name="Han L."/>
        </authorList>
    </citation>
    <scope>NUCLEOTIDE SEQUENCE [LARGE SCALE GENOMIC DNA]</scope>
    <source>
        <strain evidence="1 2">NEAU-GS14</strain>
    </source>
</reference>
<comment type="caution">
    <text evidence="1">The sequence shown here is derived from an EMBL/GenBank/DDBJ whole genome shotgun (WGS) entry which is preliminary data.</text>
</comment>
<name>A0A4U3MHD7_9ACTN</name>
<dbReference type="InterPro" id="IPR036278">
    <property type="entry name" value="Sialidase_sf"/>
</dbReference>
<accession>A0A4U3MHD7</accession>
<organism evidence="1 2">
    <name type="scientific">Herbidospora galbida</name>
    <dbReference type="NCBI Taxonomy" id="2575442"/>
    <lineage>
        <taxon>Bacteria</taxon>
        <taxon>Bacillati</taxon>
        <taxon>Actinomycetota</taxon>
        <taxon>Actinomycetes</taxon>
        <taxon>Streptosporangiales</taxon>
        <taxon>Streptosporangiaceae</taxon>
        <taxon>Herbidospora</taxon>
    </lineage>
</organism>
<protein>
    <submittedName>
        <fullName evidence="1">Exo-alpha-sialidase</fullName>
    </submittedName>
</protein>
<dbReference type="CDD" id="cd15482">
    <property type="entry name" value="Sialidase_non-viral"/>
    <property type="match status" value="1"/>
</dbReference>
<gene>
    <name evidence="1" type="ORF">FDA94_17915</name>
</gene>
<dbReference type="EMBL" id="SZQA01000016">
    <property type="protein sequence ID" value="TKK87377.1"/>
    <property type="molecule type" value="Genomic_DNA"/>
</dbReference>
<dbReference type="SUPFAM" id="SSF50939">
    <property type="entry name" value="Sialidases"/>
    <property type="match status" value="1"/>
</dbReference>
<evidence type="ECO:0000313" key="2">
    <source>
        <dbReference type="Proteomes" id="UP000308705"/>
    </source>
</evidence>
<sequence>MSEMVGAGVSRPVVVDATVVRDAAGELAREGNRVPDIVALDARRWIVCWRSGVPDPHDRTPTDQGAIKFAVTGDGGATWKKGTLAAATATHRYHYAMLFAEGSFVYALLGRITVAEDREESDVDGFPVHLTLKRSPDGGTTWVDQPITVDVPPNTRGVVVAGKPVKVGDVWTVPFWRQGAGASQAAMLRSTDLKTWKAGALAANPPGIGVEEPQIALRRDGTLVMVTRALVRRARPEDREPHYRVSAAHCATTTSTDGGLTWAPMRLHPDLPNYYVKTFYMIDSAGREIALYNTFAGPIREPRPDRFREVLHYKVANPGEPWQPGRLFADGPRLTKTTARGWDVYPSAAEISPGVLAVVWEHNQIEIKVARLTLNTPLPKDLAPGRWALDAGATVGSDGGLRLRSTTARAVGARKAIAEMCDFTVEFQGQVVDDSALDPATGQGVCLGTKVCNGARRLMLTVQKGGVWTMRKGSTTWERVFATSPAPAVWKVVTDSAGVARLFRDGADTGVTWVIQDSGEAAQLSHWVMGTRGGNAAEAHIAWTRLTPTIEENPA</sequence>
<dbReference type="Gene3D" id="2.120.10.10">
    <property type="match status" value="1"/>
</dbReference>